<dbReference type="Proteomes" id="UP000027186">
    <property type="component" value="Chromosome"/>
</dbReference>
<protein>
    <submittedName>
        <fullName evidence="8">EamA family transporter</fullName>
    </submittedName>
    <submittedName>
        <fullName evidence="7">Membrane protein</fullName>
    </submittedName>
</protein>
<dbReference type="Gene3D" id="1.10.3730.20">
    <property type="match status" value="1"/>
</dbReference>
<dbReference type="Proteomes" id="UP000236268">
    <property type="component" value="Unassembled WGS sequence"/>
</dbReference>
<dbReference type="PANTHER" id="PTHR32322">
    <property type="entry name" value="INNER MEMBRANE TRANSPORTER"/>
    <property type="match status" value="1"/>
</dbReference>
<dbReference type="AlphaFoldDB" id="A0A060DME7"/>
<evidence type="ECO:0000256" key="1">
    <source>
        <dbReference type="ARBA" id="ARBA00004141"/>
    </source>
</evidence>
<dbReference type="EMBL" id="CP007793">
    <property type="protein sequence ID" value="AIB11994.1"/>
    <property type="molecule type" value="Genomic_DNA"/>
</dbReference>
<evidence type="ECO:0000313" key="9">
    <source>
        <dbReference type="EMBL" id="PNQ97056.1"/>
    </source>
</evidence>
<comment type="subcellular location">
    <subcellularLocation>
        <location evidence="1">Membrane</location>
        <topology evidence="1">Multi-pass membrane protein</topology>
    </subcellularLocation>
</comment>
<gene>
    <name evidence="7" type="ORF">ABAZ39_08260</name>
    <name evidence="8" type="ORF">ACJ41P_19880</name>
    <name evidence="9" type="ORF">C1S70_20405</name>
</gene>
<dbReference type="SUPFAM" id="SSF103481">
    <property type="entry name" value="Multidrug resistance efflux transporter EmrE"/>
    <property type="match status" value="2"/>
</dbReference>
<sequence>MRTAHIGLAVAVAAIWGFNFVAIKVGLADFPPILFCALRFALAALPLLVLGVRGGPPVPWRFILGIGLVLGVVKFSLLFVGMDIGMPAGLSSLVLQSQAFFTALFAALVLGERPGPKQVLGMAVAFAGIGLIALEMPAGESLLGLGLVMAAAATWGVANLLMKQAKAPDLFRMMLWVSVVPPIPLLLLSLGMEGPDRAWQALTHLTPLGVGAVAYIAFGATLFGFAAWGFLLRHYPASLVAPFSLLVPVFGMSSSALVLGESFTPLKMAGALLVLAGLAVAVLKLPSARPATHRP</sequence>
<dbReference type="InterPro" id="IPR037185">
    <property type="entry name" value="EmrE-like"/>
</dbReference>
<organism evidence="7 10">
    <name type="scientific">Azospirillum argentinense</name>
    <dbReference type="NCBI Taxonomy" id="2970906"/>
    <lineage>
        <taxon>Bacteria</taxon>
        <taxon>Pseudomonadati</taxon>
        <taxon>Pseudomonadota</taxon>
        <taxon>Alphaproteobacteria</taxon>
        <taxon>Rhodospirillales</taxon>
        <taxon>Azospirillaceae</taxon>
        <taxon>Azospirillum</taxon>
    </lineage>
</organism>
<evidence type="ECO:0000259" key="6">
    <source>
        <dbReference type="Pfam" id="PF00892"/>
    </source>
</evidence>
<feature type="domain" description="EamA" evidence="6">
    <location>
        <begin position="143"/>
        <end position="282"/>
    </location>
</feature>
<accession>A0A2K1FX11</accession>
<proteinExistence type="predicted"/>
<keyword evidence="12" id="KW-1185">Reference proteome</keyword>
<feature type="transmembrane region" description="Helical" evidence="5">
    <location>
        <begin position="212"/>
        <end position="232"/>
    </location>
</feature>
<evidence type="ECO:0000313" key="10">
    <source>
        <dbReference type="Proteomes" id="UP000027186"/>
    </source>
</evidence>
<evidence type="ECO:0000256" key="2">
    <source>
        <dbReference type="ARBA" id="ARBA00022692"/>
    </source>
</evidence>
<dbReference type="RefSeq" id="WP_038528356.1">
    <property type="nucleotide sequence ID" value="NZ_CP007793.1"/>
</dbReference>
<reference evidence="7 10" key="1">
    <citation type="journal article" date="2014" name="Genome Announc.">
        <title>Complete Genome Sequence of the Model Rhizosphere Strain Azospirillum brasilense Az39, Successfully Applied in Agriculture.</title>
        <authorList>
            <person name="Rivera D."/>
            <person name="Revale S."/>
            <person name="Molina R."/>
            <person name="Gualpa J."/>
            <person name="Puente M."/>
            <person name="Maroniche G."/>
            <person name="Paris G."/>
            <person name="Baker D."/>
            <person name="Clavijo B."/>
            <person name="McLay K."/>
            <person name="Spaepen S."/>
            <person name="Perticari A."/>
            <person name="Vazquez M."/>
            <person name="Wisniewski-Dye F."/>
            <person name="Watkins C."/>
            <person name="Martinez-Abarca F."/>
            <person name="Vanderleyden J."/>
            <person name="Cassan F."/>
        </authorList>
    </citation>
    <scope>NUCLEOTIDE SEQUENCE [LARGE SCALE GENOMIC DNA]</scope>
    <source>
        <strain evidence="7 10">Az39</strain>
    </source>
</reference>
<dbReference type="KEGG" id="abq:ABAZ39_08260"/>
<evidence type="ECO:0000256" key="5">
    <source>
        <dbReference type="SAM" id="Phobius"/>
    </source>
</evidence>
<feature type="transmembrane region" description="Helical" evidence="5">
    <location>
        <begin position="88"/>
        <end position="110"/>
    </location>
</feature>
<feature type="transmembrane region" description="Helical" evidence="5">
    <location>
        <begin position="239"/>
        <end position="260"/>
    </location>
</feature>
<dbReference type="InterPro" id="IPR050638">
    <property type="entry name" value="AA-Vitamin_Transporters"/>
</dbReference>
<feature type="transmembrane region" description="Helical" evidence="5">
    <location>
        <begin position="266"/>
        <end position="285"/>
    </location>
</feature>
<dbReference type="EMBL" id="POWG01000023">
    <property type="protein sequence ID" value="PNQ97056.1"/>
    <property type="molecule type" value="Genomic_DNA"/>
</dbReference>
<reference evidence="9 11" key="2">
    <citation type="submission" date="2018-01" db="EMBL/GenBank/DDBJ databases">
        <title>Whole genome sequence of Azospirillum brasilense REC3 isolated from strawberry roots.</title>
        <authorList>
            <person name="Fontana C.A."/>
            <person name="Salazar S.M."/>
            <person name="Bassi D."/>
            <person name="Puglisi E."/>
            <person name="Lovaisa N.C."/>
            <person name="Toffoli L.M."/>
            <person name="Pedraza R."/>
            <person name="Cocconcelli P.S."/>
        </authorList>
    </citation>
    <scope>NUCLEOTIDE SEQUENCE [LARGE SCALE GENOMIC DNA]</scope>
    <source>
        <strain evidence="9 11">REC3</strain>
    </source>
</reference>
<keyword evidence="4 5" id="KW-0472">Membrane</keyword>
<dbReference type="Proteomes" id="UP001628281">
    <property type="component" value="Unassembled WGS sequence"/>
</dbReference>
<evidence type="ECO:0000313" key="7">
    <source>
        <dbReference type="EMBL" id="AIB11994.1"/>
    </source>
</evidence>
<evidence type="ECO:0000313" key="11">
    <source>
        <dbReference type="Proteomes" id="UP000236268"/>
    </source>
</evidence>
<name>A0A060DME7_9PROT</name>
<dbReference type="PANTHER" id="PTHR32322:SF9">
    <property type="entry name" value="AMINO-ACID METABOLITE EFFLUX PUMP-RELATED"/>
    <property type="match status" value="1"/>
</dbReference>
<feature type="transmembrane region" description="Helical" evidence="5">
    <location>
        <begin position="62"/>
        <end position="82"/>
    </location>
</feature>
<accession>A0A060DME7</accession>
<evidence type="ECO:0000313" key="12">
    <source>
        <dbReference type="Proteomes" id="UP001628281"/>
    </source>
</evidence>
<dbReference type="GO" id="GO:0016020">
    <property type="term" value="C:membrane"/>
    <property type="evidence" value="ECO:0007669"/>
    <property type="project" value="UniProtKB-SubCell"/>
</dbReference>
<evidence type="ECO:0000256" key="3">
    <source>
        <dbReference type="ARBA" id="ARBA00022989"/>
    </source>
</evidence>
<dbReference type="OrthoDB" id="7158585at2"/>
<dbReference type="InterPro" id="IPR000620">
    <property type="entry name" value="EamA_dom"/>
</dbReference>
<reference evidence="8 12" key="3">
    <citation type="submission" date="2024-11" db="EMBL/GenBank/DDBJ databases">
        <title>Draft genome sequences of two bacteria associated to sugarcane roots in Colombia.</title>
        <authorList>
            <person name="Pardo-Diaz S."/>
            <person name="Masmela-Mendoza J."/>
            <person name="Delgadillo-Duran P."/>
            <person name="Bautista E.J."/>
            <person name="Rojas-Tapias D.F."/>
        </authorList>
    </citation>
    <scope>NUCLEOTIDE SEQUENCE [LARGE SCALE GENOMIC DNA]</scope>
    <source>
        <strain evidence="8 12">Ap18</strain>
    </source>
</reference>
<feature type="transmembrane region" description="Helical" evidence="5">
    <location>
        <begin position="32"/>
        <end position="50"/>
    </location>
</feature>
<feature type="transmembrane region" description="Helical" evidence="5">
    <location>
        <begin position="119"/>
        <end position="136"/>
    </location>
</feature>
<feature type="domain" description="EamA" evidence="6">
    <location>
        <begin position="6"/>
        <end position="133"/>
    </location>
</feature>
<evidence type="ECO:0000256" key="4">
    <source>
        <dbReference type="ARBA" id="ARBA00023136"/>
    </source>
</evidence>
<dbReference type="Pfam" id="PF00892">
    <property type="entry name" value="EamA"/>
    <property type="match status" value="2"/>
</dbReference>
<keyword evidence="2 5" id="KW-0812">Transmembrane</keyword>
<evidence type="ECO:0000313" key="8">
    <source>
        <dbReference type="EMBL" id="MFL7903403.1"/>
    </source>
</evidence>
<dbReference type="EMBL" id="JBJLSN010000031">
    <property type="protein sequence ID" value="MFL7903403.1"/>
    <property type="molecule type" value="Genomic_DNA"/>
</dbReference>
<feature type="transmembrane region" description="Helical" evidence="5">
    <location>
        <begin position="173"/>
        <end position="192"/>
    </location>
</feature>
<feature type="transmembrane region" description="Helical" evidence="5">
    <location>
        <begin position="142"/>
        <end position="161"/>
    </location>
</feature>
<keyword evidence="3 5" id="KW-1133">Transmembrane helix</keyword>